<dbReference type="InterPro" id="IPR011009">
    <property type="entry name" value="Kinase-like_dom_sf"/>
</dbReference>
<feature type="compositionally biased region" description="Low complexity" evidence="2">
    <location>
        <begin position="71"/>
        <end position="87"/>
    </location>
</feature>
<feature type="compositionally biased region" description="Basic residues" evidence="2">
    <location>
        <begin position="214"/>
        <end position="227"/>
    </location>
</feature>
<dbReference type="EMBL" id="PDLM01000004">
    <property type="protein sequence ID" value="RDW80136.1"/>
    <property type="molecule type" value="Genomic_DNA"/>
</dbReference>
<accession>A0A3D8S1K1</accession>
<feature type="compositionally biased region" description="Basic and acidic residues" evidence="2">
    <location>
        <begin position="648"/>
        <end position="657"/>
    </location>
</feature>
<organism evidence="4 5">
    <name type="scientific">Coleophoma cylindrospora</name>
    <dbReference type="NCBI Taxonomy" id="1849047"/>
    <lineage>
        <taxon>Eukaryota</taxon>
        <taxon>Fungi</taxon>
        <taxon>Dikarya</taxon>
        <taxon>Ascomycota</taxon>
        <taxon>Pezizomycotina</taxon>
        <taxon>Leotiomycetes</taxon>
        <taxon>Helotiales</taxon>
        <taxon>Dermateaceae</taxon>
        <taxon>Coleophoma</taxon>
    </lineage>
</organism>
<feature type="domain" description="Choline kinase N-terminal" evidence="3">
    <location>
        <begin position="232"/>
        <end position="306"/>
    </location>
</feature>
<dbReference type="Proteomes" id="UP000256645">
    <property type="component" value="Unassembled WGS sequence"/>
</dbReference>
<dbReference type="PANTHER" id="PTHR22603">
    <property type="entry name" value="CHOLINE/ETHANOALAMINE KINASE"/>
    <property type="match status" value="1"/>
</dbReference>
<feature type="compositionally biased region" description="Polar residues" evidence="2">
    <location>
        <begin position="88"/>
        <end position="100"/>
    </location>
</feature>
<dbReference type="PANTHER" id="PTHR22603:SF93">
    <property type="entry name" value="RE24176P"/>
    <property type="match status" value="1"/>
</dbReference>
<feature type="compositionally biased region" description="Basic and acidic residues" evidence="2">
    <location>
        <begin position="725"/>
        <end position="737"/>
    </location>
</feature>
<feature type="compositionally biased region" description="Low complexity" evidence="2">
    <location>
        <begin position="198"/>
        <end position="213"/>
    </location>
</feature>
<dbReference type="GO" id="GO:0006646">
    <property type="term" value="P:phosphatidylethanolamine biosynthetic process"/>
    <property type="evidence" value="ECO:0007669"/>
    <property type="project" value="TreeGrafter"/>
</dbReference>
<keyword evidence="5" id="KW-1185">Reference proteome</keyword>
<dbReference type="Pfam" id="PF04428">
    <property type="entry name" value="Choline_kin_N"/>
    <property type="match status" value="1"/>
</dbReference>
<dbReference type="CDD" id="cd05157">
    <property type="entry name" value="ETNK_euk"/>
    <property type="match status" value="1"/>
</dbReference>
<dbReference type="GO" id="GO:0005737">
    <property type="term" value="C:cytoplasm"/>
    <property type="evidence" value="ECO:0007669"/>
    <property type="project" value="TreeGrafter"/>
</dbReference>
<dbReference type="OrthoDB" id="10267235at2759"/>
<dbReference type="AlphaFoldDB" id="A0A3D8S1K1"/>
<dbReference type="GO" id="GO:0004103">
    <property type="term" value="F:choline kinase activity"/>
    <property type="evidence" value="ECO:0007669"/>
    <property type="project" value="TreeGrafter"/>
</dbReference>
<dbReference type="Pfam" id="PF01633">
    <property type="entry name" value="Choline_kinase"/>
    <property type="match status" value="1"/>
</dbReference>
<reference evidence="4 5" key="1">
    <citation type="journal article" date="2018" name="IMA Fungus">
        <title>IMA Genome-F 9: Draft genome sequence of Annulohypoxylon stygium, Aspergillus mulundensis, Berkeleyomyces basicola (syn. Thielaviopsis basicola), Ceratocystis smalleyi, two Cercospora beticola strains, Coleophoma cylindrospora, Fusarium fracticaudum, Phialophora cf. hyalina, and Morchella septimelata.</title>
        <authorList>
            <person name="Wingfield B.D."/>
            <person name="Bills G.F."/>
            <person name="Dong Y."/>
            <person name="Huang W."/>
            <person name="Nel W.J."/>
            <person name="Swalarsk-Parry B.S."/>
            <person name="Vaghefi N."/>
            <person name="Wilken P.M."/>
            <person name="An Z."/>
            <person name="de Beer Z.W."/>
            <person name="De Vos L."/>
            <person name="Chen L."/>
            <person name="Duong T.A."/>
            <person name="Gao Y."/>
            <person name="Hammerbacher A."/>
            <person name="Kikkert J.R."/>
            <person name="Li Y."/>
            <person name="Li H."/>
            <person name="Li K."/>
            <person name="Li Q."/>
            <person name="Liu X."/>
            <person name="Ma X."/>
            <person name="Naidoo K."/>
            <person name="Pethybridge S.J."/>
            <person name="Sun J."/>
            <person name="Steenkamp E.T."/>
            <person name="van der Nest M.A."/>
            <person name="van Wyk S."/>
            <person name="Wingfield M.J."/>
            <person name="Xiong C."/>
            <person name="Yue Q."/>
            <person name="Zhang X."/>
        </authorList>
    </citation>
    <scope>NUCLEOTIDE SEQUENCE [LARGE SCALE GENOMIC DNA]</scope>
    <source>
        <strain evidence="4 5">BP6252</strain>
    </source>
</reference>
<dbReference type="GO" id="GO:0004305">
    <property type="term" value="F:ethanolamine kinase activity"/>
    <property type="evidence" value="ECO:0007669"/>
    <property type="project" value="TreeGrafter"/>
</dbReference>
<protein>
    <submittedName>
        <fullName evidence="4">Kinase-like protein</fullName>
    </submittedName>
</protein>
<feature type="compositionally biased region" description="Polar residues" evidence="2">
    <location>
        <begin position="605"/>
        <end position="616"/>
    </location>
</feature>
<keyword evidence="4" id="KW-0808">Transferase</keyword>
<feature type="region of interest" description="Disordered" evidence="2">
    <location>
        <begin position="197"/>
        <end position="236"/>
    </location>
</feature>
<evidence type="ECO:0000256" key="1">
    <source>
        <dbReference type="ARBA" id="ARBA00038211"/>
    </source>
</evidence>
<feature type="region of interest" description="Disordered" evidence="2">
    <location>
        <begin position="605"/>
        <end position="657"/>
    </location>
</feature>
<evidence type="ECO:0000259" key="3">
    <source>
        <dbReference type="Pfam" id="PF04428"/>
    </source>
</evidence>
<evidence type="ECO:0000313" key="5">
    <source>
        <dbReference type="Proteomes" id="UP000256645"/>
    </source>
</evidence>
<feature type="region of interest" description="Disordered" evidence="2">
    <location>
        <begin position="1"/>
        <end position="178"/>
    </location>
</feature>
<dbReference type="InterPro" id="IPR007521">
    <property type="entry name" value="Choline_kin_N"/>
</dbReference>
<evidence type="ECO:0000256" key="2">
    <source>
        <dbReference type="SAM" id="MobiDB-lite"/>
    </source>
</evidence>
<dbReference type="STRING" id="1849047.A0A3D8S1K1"/>
<evidence type="ECO:0000313" key="4">
    <source>
        <dbReference type="EMBL" id="RDW80136.1"/>
    </source>
</evidence>
<dbReference type="Gene3D" id="3.30.200.20">
    <property type="entry name" value="Phosphorylase Kinase, domain 1"/>
    <property type="match status" value="1"/>
</dbReference>
<gene>
    <name evidence="4" type="ORF">BP6252_04774</name>
</gene>
<sequence length="811" mass="91407">MASQPDSSGSSQPVLRPALRPEGDEVASPKSGATKMVSIAEPAEDIPLTSPAEEVSRRKQFTASIAKRMTGRPTPSSTPSSRVSTTSQGSTDDPSFSPETSSHHRGDHKHGHRHHQHHHDRLLSQVAEWLQAEKAKKAARKSHKRGSREDDGQSEELALYTGRSGSRPSSRGSDSSSISLEKLQRILEDSRTAFGHDLLPLSSPVLRPRMPSHSSRRRSSARSLRGHHSSDTEYQDGDVVVPTCDVVLDNSKTMSYTGGSSTDTPTLSSGPRIEKEKKGWLTFKNEIVRLAHTLRLKGWRRVPLERGGDIDVERLSGALTNAVYVVCPPKDMDRPPPKLLLRIYGPQVEHLIDRENELGILRRLARKKIGPRLLGTFKNGRFEEFFNAQTLTAADLRVEATSKQIAKRMRELHDGIDLLEREREQGPFVWLNWDKWVDRVEEVVTYLDKQIKSGGKRQGERWRERGLVCGVEWPMFKATIEKYRAWLDEYYGGHKYLMDRLVFAHNDTQYGNILRIIPESKDGSAPSPLLLPQNTHKQLVVIDFEYASANTPGLEFANHFTEWCYNYHHPTASYACNTEAYPTRAQQETFIRSYVNHRPQFNPLASATPKLSSGDSNVGAPGSISAFMLDSRTPSGTEVPTRNSYAEDEARRERDTENKVQALMEEVRVWRIANSAQWVAWGIVQAEIPELSPAPAPSSPSSETTENGLRKPPGHLSTDDLTEENQAKRDAKEHDKRPEGLVAEALLQNHKPEEVEKLQEEEEQEDEEEFDYLAYAQERAMFFWGDVVNLGLVKKEDLPEELLSKLKFVEC</sequence>
<feature type="compositionally biased region" description="Low complexity" evidence="2">
    <location>
        <begin position="162"/>
        <end position="178"/>
    </location>
</feature>
<feature type="compositionally biased region" description="Basic residues" evidence="2">
    <location>
        <begin position="103"/>
        <end position="120"/>
    </location>
</feature>
<proteinExistence type="inferred from homology"/>
<feature type="compositionally biased region" description="Polar residues" evidence="2">
    <location>
        <begin position="1"/>
        <end position="13"/>
    </location>
</feature>
<feature type="compositionally biased region" description="Basic residues" evidence="2">
    <location>
        <begin position="137"/>
        <end position="146"/>
    </location>
</feature>
<feature type="compositionally biased region" description="Polar residues" evidence="2">
    <location>
        <begin position="632"/>
        <end position="644"/>
    </location>
</feature>
<comment type="caution">
    <text evidence="4">The sequence shown here is derived from an EMBL/GenBank/DDBJ whole genome shotgun (WGS) entry which is preliminary data.</text>
</comment>
<keyword evidence="4" id="KW-0418">Kinase</keyword>
<name>A0A3D8S1K1_9HELO</name>
<dbReference type="SUPFAM" id="SSF56112">
    <property type="entry name" value="Protein kinase-like (PK-like)"/>
    <property type="match status" value="1"/>
</dbReference>
<dbReference type="Gene3D" id="3.90.1200.10">
    <property type="match status" value="1"/>
</dbReference>
<comment type="similarity">
    <text evidence="1">Belongs to the choline/ethanolamine kinase family.</text>
</comment>
<feature type="region of interest" description="Disordered" evidence="2">
    <location>
        <begin position="692"/>
        <end position="737"/>
    </location>
</feature>